<reference evidence="7 8" key="1">
    <citation type="submission" date="2022-03" db="EMBL/GenBank/DDBJ databases">
        <title>Draft genome sequence of Furfurilactobacillus curtus JCM 31185.</title>
        <authorList>
            <person name="Suzuki S."/>
            <person name="Endo A."/>
            <person name="Kajikawa A."/>
        </authorList>
    </citation>
    <scope>NUCLEOTIDE SEQUENCE [LARGE SCALE GENOMIC DNA]</scope>
    <source>
        <strain evidence="7 8">JCM 31185</strain>
    </source>
</reference>
<comment type="catalytic activity">
    <reaction evidence="4">
        <text>GMP + diphosphate = guanine + 5-phospho-alpha-D-ribose 1-diphosphate</text>
        <dbReference type="Rhea" id="RHEA:25424"/>
        <dbReference type="ChEBI" id="CHEBI:16235"/>
        <dbReference type="ChEBI" id="CHEBI:33019"/>
        <dbReference type="ChEBI" id="CHEBI:58017"/>
        <dbReference type="ChEBI" id="CHEBI:58115"/>
        <dbReference type="EC" id="2.4.2.8"/>
    </reaction>
    <physiologicalReaction direction="right-to-left" evidence="4">
        <dbReference type="Rhea" id="RHEA:25426"/>
    </physiologicalReaction>
</comment>
<sequence>MTPQFLKTMLDGHLGQIFATAADIEAAAGQIARQIDDATWQTPPLLIGVMKGAAQWTLAVSQQLTIQADLDFVAVSSYTGTKQSLPKLTQAPTLSVTNRHVILLDEIIDSGVTLAFLIDWLHEQQVASIQTAVMVNKPVARQRAVALDYVGFTLPDVWLVGYGMDLDGAYRNLPVIAEYKTSTSVSTADV</sequence>
<comment type="caution">
    <text evidence="7">The sequence shown here is derived from an EMBL/GenBank/DDBJ whole genome shotgun (WGS) entry which is preliminary data.</text>
</comment>
<dbReference type="GO" id="GO:0016757">
    <property type="term" value="F:glycosyltransferase activity"/>
    <property type="evidence" value="ECO:0007669"/>
    <property type="project" value="UniProtKB-KW"/>
</dbReference>
<dbReference type="CDD" id="cd06223">
    <property type="entry name" value="PRTases_typeI"/>
    <property type="match status" value="1"/>
</dbReference>
<organism evidence="7 8">
    <name type="scientific">Furfurilactobacillus curtus</name>
    <dbReference type="NCBI Taxonomy" id="1746200"/>
    <lineage>
        <taxon>Bacteria</taxon>
        <taxon>Bacillati</taxon>
        <taxon>Bacillota</taxon>
        <taxon>Bacilli</taxon>
        <taxon>Lactobacillales</taxon>
        <taxon>Lactobacillaceae</taxon>
        <taxon>Furfurilactobacillus</taxon>
    </lineage>
</organism>
<accession>A0ABQ5JPB2</accession>
<evidence type="ECO:0000256" key="2">
    <source>
        <dbReference type="ARBA" id="ARBA00004676"/>
    </source>
</evidence>
<comment type="function">
    <text evidence="1">Purine salvage pathway enzyme that catalyzes the transfer of the ribosyl-5-phosphate group from 5-phospho-alpha-D-ribose 1-diphosphate (PRPP) to the N9 position of the 6-oxopurines hypoxanthine and guanine to form the corresponding ribonucleotides IMP (inosine 5'-monophosphate) and GMP (guanosine 5'-monophosphate), with the release of PPi.</text>
</comment>
<comment type="catalytic activity">
    <reaction evidence="5">
        <text>IMP + diphosphate = hypoxanthine + 5-phospho-alpha-D-ribose 1-diphosphate</text>
        <dbReference type="Rhea" id="RHEA:17973"/>
        <dbReference type="ChEBI" id="CHEBI:17368"/>
        <dbReference type="ChEBI" id="CHEBI:33019"/>
        <dbReference type="ChEBI" id="CHEBI:58017"/>
        <dbReference type="ChEBI" id="CHEBI:58053"/>
        <dbReference type="EC" id="2.4.2.8"/>
    </reaction>
    <physiologicalReaction direction="right-to-left" evidence="5">
        <dbReference type="Rhea" id="RHEA:17975"/>
    </physiologicalReaction>
</comment>
<evidence type="ECO:0000256" key="1">
    <source>
        <dbReference type="ARBA" id="ARBA00002049"/>
    </source>
</evidence>
<keyword evidence="7" id="KW-0808">Transferase</keyword>
<evidence type="ECO:0000256" key="4">
    <source>
        <dbReference type="ARBA" id="ARBA00048811"/>
    </source>
</evidence>
<dbReference type="Pfam" id="PF00156">
    <property type="entry name" value="Pribosyltran"/>
    <property type="match status" value="1"/>
</dbReference>
<protein>
    <recommendedName>
        <fullName evidence="3">Hypoxanthine-guanine phosphoribosyltransferase</fullName>
    </recommendedName>
</protein>
<dbReference type="EMBL" id="BQXO01000001">
    <property type="protein sequence ID" value="GKT04822.1"/>
    <property type="molecule type" value="Genomic_DNA"/>
</dbReference>
<evidence type="ECO:0000313" key="8">
    <source>
        <dbReference type="Proteomes" id="UP001628078"/>
    </source>
</evidence>
<dbReference type="RefSeq" id="WP_407882046.1">
    <property type="nucleotide sequence ID" value="NZ_BQXO01000001.1"/>
</dbReference>
<comment type="pathway">
    <text evidence="2">Purine metabolism; GMP biosynthesis via salvage pathway; GMP from guanine: step 1/1.</text>
</comment>
<evidence type="ECO:0000256" key="3">
    <source>
        <dbReference type="ARBA" id="ARBA00022099"/>
    </source>
</evidence>
<evidence type="ECO:0000313" key="7">
    <source>
        <dbReference type="EMBL" id="GKT04822.1"/>
    </source>
</evidence>
<gene>
    <name evidence="7" type="primary">hprT_1</name>
    <name evidence="7" type="ORF">JCM31185_01110</name>
</gene>
<dbReference type="InterPro" id="IPR050408">
    <property type="entry name" value="HGPRT"/>
</dbReference>
<dbReference type="InterPro" id="IPR029057">
    <property type="entry name" value="PRTase-like"/>
</dbReference>
<proteinExistence type="predicted"/>
<evidence type="ECO:0000256" key="5">
    <source>
        <dbReference type="ARBA" id="ARBA00049402"/>
    </source>
</evidence>
<dbReference type="Proteomes" id="UP001628078">
    <property type="component" value="Unassembled WGS sequence"/>
</dbReference>
<dbReference type="SUPFAM" id="SSF53271">
    <property type="entry name" value="PRTase-like"/>
    <property type="match status" value="1"/>
</dbReference>
<keyword evidence="8" id="KW-1185">Reference proteome</keyword>
<dbReference type="Gene3D" id="3.40.50.2020">
    <property type="match status" value="1"/>
</dbReference>
<dbReference type="PANTHER" id="PTHR43340">
    <property type="entry name" value="HYPOXANTHINE-GUANINE PHOSPHORIBOSYLTRANSFERASE"/>
    <property type="match status" value="1"/>
</dbReference>
<feature type="domain" description="Phosphoribosyltransferase" evidence="6">
    <location>
        <begin position="23"/>
        <end position="165"/>
    </location>
</feature>
<keyword evidence="7" id="KW-0328">Glycosyltransferase</keyword>
<name>A0ABQ5JPB2_9LACO</name>
<evidence type="ECO:0000259" key="6">
    <source>
        <dbReference type="Pfam" id="PF00156"/>
    </source>
</evidence>
<dbReference type="PANTHER" id="PTHR43340:SF1">
    <property type="entry name" value="HYPOXANTHINE PHOSPHORIBOSYLTRANSFERASE"/>
    <property type="match status" value="1"/>
</dbReference>
<dbReference type="InterPro" id="IPR000836">
    <property type="entry name" value="PRTase_dom"/>
</dbReference>